<proteinExistence type="predicted"/>
<dbReference type="Proteomes" id="UP000054538">
    <property type="component" value="Unassembled WGS sequence"/>
</dbReference>
<accession>A0A0D0EBY5</accession>
<evidence type="ECO:0000313" key="3">
    <source>
        <dbReference type="Proteomes" id="UP000054538"/>
    </source>
</evidence>
<reference evidence="3" key="2">
    <citation type="submission" date="2015-01" db="EMBL/GenBank/DDBJ databases">
        <title>Evolutionary Origins and Diversification of the Mycorrhizal Mutualists.</title>
        <authorList>
            <consortium name="DOE Joint Genome Institute"/>
            <consortium name="Mycorrhizal Genomics Consortium"/>
            <person name="Kohler A."/>
            <person name="Kuo A."/>
            <person name="Nagy L.G."/>
            <person name="Floudas D."/>
            <person name="Copeland A."/>
            <person name="Barry K.W."/>
            <person name="Cichocki N."/>
            <person name="Veneault-Fourrey C."/>
            <person name="LaButti K."/>
            <person name="Lindquist E.A."/>
            <person name="Lipzen A."/>
            <person name="Lundell T."/>
            <person name="Morin E."/>
            <person name="Murat C."/>
            <person name="Riley R."/>
            <person name="Ohm R."/>
            <person name="Sun H."/>
            <person name="Tunlid A."/>
            <person name="Henrissat B."/>
            <person name="Grigoriev I.V."/>
            <person name="Hibbett D.S."/>
            <person name="Martin F."/>
        </authorList>
    </citation>
    <scope>NUCLEOTIDE SEQUENCE [LARGE SCALE GENOMIC DNA]</scope>
    <source>
        <strain evidence="3">Ve08.2h10</strain>
    </source>
</reference>
<feature type="chain" id="PRO_5002221143" evidence="1">
    <location>
        <begin position="26"/>
        <end position="115"/>
    </location>
</feature>
<feature type="signal peptide" evidence="1">
    <location>
        <begin position="1"/>
        <end position="25"/>
    </location>
</feature>
<organism evidence="2 3">
    <name type="scientific">Paxillus rubicundulus Ve08.2h10</name>
    <dbReference type="NCBI Taxonomy" id="930991"/>
    <lineage>
        <taxon>Eukaryota</taxon>
        <taxon>Fungi</taxon>
        <taxon>Dikarya</taxon>
        <taxon>Basidiomycota</taxon>
        <taxon>Agaricomycotina</taxon>
        <taxon>Agaricomycetes</taxon>
        <taxon>Agaricomycetidae</taxon>
        <taxon>Boletales</taxon>
        <taxon>Paxilineae</taxon>
        <taxon>Paxillaceae</taxon>
        <taxon>Paxillus</taxon>
    </lineage>
</organism>
<evidence type="ECO:0000313" key="2">
    <source>
        <dbReference type="EMBL" id="KIK98430.1"/>
    </source>
</evidence>
<keyword evidence="3" id="KW-1185">Reference proteome</keyword>
<keyword evidence="1" id="KW-0732">Signal</keyword>
<evidence type="ECO:0000256" key="1">
    <source>
        <dbReference type="SAM" id="SignalP"/>
    </source>
</evidence>
<dbReference type="InParanoid" id="A0A0D0EBY5"/>
<reference evidence="2 3" key="1">
    <citation type="submission" date="2014-04" db="EMBL/GenBank/DDBJ databases">
        <authorList>
            <consortium name="DOE Joint Genome Institute"/>
            <person name="Kuo A."/>
            <person name="Kohler A."/>
            <person name="Jargeat P."/>
            <person name="Nagy L.G."/>
            <person name="Floudas D."/>
            <person name="Copeland A."/>
            <person name="Barry K.W."/>
            <person name="Cichocki N."/>
            <person name="Veneault-Fourrey C."/>
            <person name="LaButti K."/>
            <person name="Lindquist E.A."/>
            <person name="Lipzen A."/>
            <person name="Lundell T."/>
            <person name="Morin E."/>
            <person name="Murat C."/>
            <person name="Sun H."/>
            <person name="Tunlid A."/>
            <person name="Henrissat B."/>
            <person name="Grigoriev I.V."/>
            <person name="Hibbett D.S."/>
            <person name="Martin F."/>
            <person name="Nordberg H.P."/>
            <person name="Cantor M.N."/>
            <person name="Hua S.X."/>
        </authorList>
    </citation>
    <scope>NUCLEOTIDE SEQUENCE [LARGE SCALE GENOMIC DNA]</scope>
    <source>
        <strain evidence="2 3">Ve08.2h10</strain>
    </source>
</reference>
<gene>
    <name evidence="2" type="ORF">PAXRUDRAFT_686996</name>
</gene>
<dbReference type="AlphaFoldDB" id="A0A0D0EBY5"/>
<sequence length="115" mass="13031">MHGPLRGPPITLSSYLLTLVHSVHSRAIHLCPCYPNYYFNSTSWTTHHPVILVLMSIPIYFLWSDTCYYALVPPPGNISPGVIHPKPCHLLHISTHCHTILHNLSNSLLFSFFKS</sequence>
<name>A0A0D0EBY5_9AGAM</name>
<protein>
    <submittedName>
        <fullName evidence="2">Uncharacterized protein</fullName>
    </submittedName>
</protein>
<dbReference type="EMBL" id="KN824893">
    <property type="protein sequence ID" value="KIK98430.1"/>
    <property type="molecule type" value="Genomic_DNA"/>
</dbReference>
<dbReference type="HOGENOM" id="CLU_2109821_0_0_1"/>